<keyword evidence="1" id="KW-1133">Transmembrane helix</keyword>
<evidence type="ECO:0000313" key="3">
    <source>
        <dbReference type="EMBL" id="KAA8821089.1"/>
    </source>
</evidence>
<keyword evidence="1" id="KW-0812">Transmembrane</keyword>
<dbReference type="Proteomes" id="UP000374630">
    <property type="component" value="Unassembled WGS sequence"/>
</dbReference>
<organism evidence="4 5">
    <name type="scientific">Bifidobacterium vespertilionis</name>
    <dbReference type="NCBI Taxonomy" id="2562524"/>
    <lineage>
        <taxon>Bacteria</taxon>
        <taxon>Bacillati</taxon>
        <taxon>Actinomycetota</taxon>
        <taxon>Actinomycetes</taxon>
        <taxon>Bifidobacteriales</taxon>
        <taxon>Bifidobacteriaceae</taxon>
        <taxon>Bifidobacterium</taxon>
    </lineage>
</organism>
<dbReference type="RefSeq" id="WP_150354994.1">
    <property type="nucleotide sequence ID" value="NZ_RZNZ01000005.1"/>
</dbReference>
<feature type="domain" description="LytR/CpsA/Psr regulator C-terminal" evidence="2">
    <location>
        <begin position="80"/>
        <end position="180"/>
    </location>
</feature>
<dbReference type="Proteomes" id="UP000345527">
    <property type="component" value="Unassembled WGS sequence"/>
</dbReference>
<protein>
    <submittedName>
        <fullName evidence="4">LytR family transcriptional regulator</fullName>
    </submittedName>
</protein>
<keyword evidence="1" id="KW-0472">Membrane</keyword>
<dbReference type="AlphaFoldDB" id="A0A5J5DWD4"/>
<reference evidence="4 6" key="1">
    <citation type="journal article" date="2019" name="Syst. Appl. Microbiol.">
        <title>Characterization of Bifidobacterium species in feaces of the Egyptian fruit bat: Description of B. vespertilionis sp. nov. and B. rousetti sp. nov.</title>
        <authorList>
            <person name="Modesto M."/>
            <person name="Satti M."/>
            <person name="Watanabe K."/>
            <person name="Puglisi E."/>
            <person name="Morelli L."/>
            <person name="Huang C.-H."/>
            <person name="Liou J.-S."/>
            <person name="Miyashita M."/>
            <person name="Tamura T."/>
            <person name="Saito S."/>
            <person name="Mori K."/>
            <person name="Huang L."/>
            <person name="Sciavilla P."/>
            <person name="Sandri C."/>
            <person name="Spiezio C."/>
            <person name="Vitali F."/>
            <person name="Cavalieri D."/>
            <person name="Perpetuini G."/>
            <person name="Tofalo R."/>
            <person name="Bonetti A."/>
            <person name="Arita M."/>
            <person name="Mattarelli P."/>
        </authorList>
    </citation>
    <scope>NUCLEOTIDE SEQUENCE</scope>
    <source>
        <strain evidence="3 6">RST16</strain>
        <strain evidence="4">RST8</strain>
    </source>
</reference>
<evidence type="ECO:0000259" key="2">
    <source>
        <dbReference type="Pfam" id="PF13399"/>
    </source>
</evidence>
<keyword evidence="6" id="KW-1185">Reference proteome</keyword>
<gene>
    <name evidence="4" type="ORF">EM848_11095</name>
    <name evidence="3" type="ORF">EMO90_04675</name>
</gene>
<evidence type="ECO:0000313" key="6">
    <source>
        <dbReference type="Proteomes" id="UP000374630"/>
    </source>
</evidence>
<name>A0A5J5DWD4_9BIFI</name>
<dbReference type="InterPro" id="IPR027381">
    <property type="entry name" value="LytR/CpsA/Psr_C"/>
</dbReference>
<evidence type="ECO:0000313" key="5">
    <source>
        <dbReference type="Proteomes" id="UP000345527"/>
    </source>
</evidence>
<sequence length="221" mass="24197">MTIPEQYDERAARKVFVRNRQKLVFSIAVAVLTVAMVVALLVFYGVIGKQDRVEEAKPNFGVAAPCLPDGFDGKRIDPAQITIRTSNATKYTGLARAVQDELVNRGYTPQDKSVFDYYRLVNPQAEVKSENVIVLSRTIIYFGANAIPEAYTLGSLFTDATLQMDDRQDKLIDVVIGTSFYNLKSKSDASISDDAPLANITGCLPSASMQNLPKALGHTAV</sequence>
<proteinExistence type="predicted"/>
<dbReference type="EMBL" id="RZOA01000031">
    <property type="protein sequence ID" value="KAA8821238.1"/>
    <property type="molecule type" value="Genomic_DNA"/>
</dbReference>
<dbReference type="OrthoDB" id="3267444at2"/>
<dbReference type="Pfam" id="PF13399">
    <property type="entry name" value="LytR_C"/>
    <property type="match status" value="1"/>
</dbReference>
<dbReference type="EMBL" id="RZNZ01000005">
    <property type="protein sequence ID" value="KAA8821089.1"/>
    <property type="molecule type" value="Genomic_DNA"/>
</dbReference>
<evidence type="ECO:0000313" key="4">
    <source>
        <dbReference type="EMBL" id="KAA8821238.1"/>
    </source>
</evidence>
<accession>A0A5J5DWD4</accession>
<comment type="caution">
    <text evidence="4">The sequence shown here is derived from an EMBL/GenBank/DDBJ whole genome shotgun (WGS) entry which is preliminary data.</text>
</comment>
<feature type="transmembrane region" description="Helical" evidence="1">
    <location>
        <begin position="23"/>
        <end position="47"/>
    </location>
</feature>
<evidence type="ECO:0000256" key="1">
    <source>
        <dbReference type="SAM" id="Phobius"/>
    </source>
</evidence>